<name>A0AAP0PCT3_9MAGN</name>
<dbReference type="GO" id="GO:0000445">
    <property type="term" value="C:THO complex part of transcription export complex"/>
    <property type="evidence" value="ECO:0007669"/>
    <property type="project" value="TreeGrafter"/>
</dbReference>
<feature type="region of interest" description="Disordered" evidence="4">
    <location>
        <begin position="1"/>
        <end position="36"/>
    </location>
</feature>
<evidence type="ECO:0000256" key="1">
    <source>
        <dbReference type="ARBA" id="ARBA00004123"/>
    </source>
</evidence>
<dbReference type="Pfam" id="PF09766">
    <property type="entry name" value="FmiP_Thoc5"/>
    <property type="match status" value="1"/>
</dbReference>
<feature type="compositionally biased region" description="Basic and acidic residues" evidence="4">
    <location>
        <begin position="25"/>
        <end position="36"/>
    </location>
</feature>
<dbReference type="GO" id="GO:0006406">
    <property type="term" value="P:mRNA export from nucleus"/>
    <property type="evidence" value="ECO:0007669"/>
    <property type="project" value="TreeGrafter"/>
</dbReference>
<feature type="region of interest" description="Disordered" evidence="4">
    <location>
        <begin position="293"/>
        <end position="324"/>
    </location>
</feature>
<accession>A0AAP0PCT3</accession>
<keyword evidence="6" id="KW-1185">Reference proteome</keyword>
<proteinExistence type="inferred from homology"/>
<feature type="region of interest" description="Disordered" evidence="4">
    <location>
        <begin position="537"/>
        <end position="561"/>
    </location>
</feature>
<reference evidence="5 6" key="1">
    <citation type="submission" date="2024-01" db="EMBL/GenBank/DDBJ databases">
        <title>Genome assemblies of Stephania.</title>
        <authorList>
            <person name="Yang L."/>
        </authorList>
    </citation>
    <scope>NUCLEOTIDE SEQUENCE [LARGE SCALE GENOMIC DNA]</scope>
    <source>
        <strain evidence="5">YNDBR</strain>
        <tissue evidence="5">Leaf</tissue>
    </source>
</reference>
<organism evidence="5 6">
    <name type="scientific">Stephania yunnanensis</name>
    <dbReference type="NCBI Taxonomy" id="152371"/>
    <lineage>
        <taxon>Eukaryota</taxon>
        <taxon>Viridiplantae</taxon>
        <taxon>Streptophyta</taxon>
        <taxon>Embryophyta</taxon>
        <taxon>Tracheophyta</taxon>
        <taxon>Spermatophyta</taxon>
        <taxon>Magnoliopsida</taxon>
        <taxon>Ranunculales</taxon>
        <taxon>Menispermaceae</taxon>
        <taxon>Menispermoideae</taxon>
        <taxon>Cissampelideae</taxon>
        <taxon>Stephania</taxon>
    </lineage>
</organism>
<dbReference type="PANTHER" id="PTHR13375:SF3">
    <property type="entry name" value="THO COMPLEX SUBUNIT 5 HOMOLOG"/>
    <property type="match status" value="1"/>
</dbReference>
<evidence type="ECO:0008006" key="7">
    <source>
        <dbReference type="Google" id="ProtNLM"/>
    </source>
</evidence>
<dbReference type="AlphaFoldDB" id="A0AAP0PCT3"/>
<keyword evidence="3" id="KW-0539">Nucleus</keyword>
<dbReference type="Proteomes" id="UP001420932">
    <property type="component" value="Unassembled WGS sequence"/>
</dbReference>
<comment type="similarity">
    <text evidence="2">Belongs to the THOC5 family.</text>
</comment>
<dbReference type="InterPro" id="IPR019163">
    <property type="entry name" value="THO_Thoc5"/>
</dbReference>
<dbReference type="PANTHER" id="PTHR13375">
    <property type="entry name" value="FMS INTERACTING PROTEIN"/>
    <property type="match status" value="1"/>
</dbReference>
<dbReference type="EMBL" id="JBBNAF010000006">
    <property type="protein sequence ID" value="KAK9135985.1"/>
    <property type="molecule type" value="Genomic_DNA"/>
</dbReference>
<evidence type="ECO:0000256" key="2">
    <source>
        <dbReference type="ARBA" id="ARBA00008044"/>
    </source>
</evidence>
<dbReference type="GO" id="GO:0003729">
    <property type="term" value="F:mRNA binding"/>
    <property type="evidence" value="ECO:0007669"/>
    <property type="project" value="TreeGrafter"/>
</dbReference>
<comment type="subcellular location">
    <subcellularLocation>
        <location evidence="1">Nucleus</location>
    </subcellularLocation>
</comment>
<comment type="caution">
    <text evidence="5">The sequence shown here is derived from an EMBL/GenBank/DDBJ whole genome shotgun (WGS) entry which is preliminary data.</text>
</comment>
<evidence type="ECO:0000256" key="4">
    <source>
        <dbReference type="SAM" id="MobiDB-lite"/>
    </source>
</evidence>
<gene>
    <name evidence="5" type="ORF">Syun_015315</name>
</gene>
<protein>
    <recommendedName>
        <fullName evidence="7">THO complex subunit 5</fullName>
    </recommendedName>
</protein>
<evidence type="ECO:0000313" key="5">
    <source>
        <dbReference type="EMBL" id="KAK9135985.1"/>
    </source>
</evidence>
<evidence type="ECO:0000256" key="3">
    <source>
        <dbReference type="ARBA" id="ARBA00023242"/>
    </source>
</evidence>
<sequence length="813" mass="92376">MGETMEVEGGADAAVAPLQSPPRAPEPKTAYEELEESRTAMEEIVAKMLFMKKEGKSKSELSELITQMSLHLVNLRQVNRTILLEEDRVKGETERAKAPVDFTTLQLHNLLYEKNHYVKAIKSCKDFKSKHPDIELVPEEEFLRDAPQEIKEAVMSNEKSHDLMLKRLNFELFQRKELCKLHEELEQHKKSLTETIANRKKFLSSLPSHLKSLKKASLPVQQQLGVLHTKKLKQHQCAELLPPPLYVVYSQLLAQKEAFGENIDVEILGSIKDAQAFAHQYANKDLGTSNNTEIIKWEDDAPDEEDDGQRRRKRPKKPPPKDVEKVGVYQLHPLKVILHVFDDEPGDLKPVKLVTLRFEYIWKLNIVCVEVEGSREGSTSNILCNLFPNDTGTELPQQSAKLVTGTSVAFDERTSRPYKWAQHLGGIDFLPEVSPLLTVCETQNSAVVKKESVISGLSLYRQQNRVQTILKRIRAREKARRALAGQLDSLVNLKWPKLNFEDVPWALHTPSCGLLSWSQVASLPNRGSSLSMELVAEPSDRDMEDSSGRLKEDFEGTTEDGELPSVVQATLMNDEKLPDQKESDFDHSRHLDLISKNVTTPMGKGKSQNFKKRDDELELIMDSESDLDEITQTEMEIENDKSNGGRENVGNSWEDYAATEFILVLSKRIAKTDITINLEAKIKISVEYPLRPPRFMLSLHSISLGGKYSESGICERYNELRAMEAEVNLHILKVLPLEYENCILAHQVHCLAMLFDFYFSDETPSKVTKTTSIVDVGLCKPVSGSIIARSFRGRDRRKMMSWKDMECTFGYPY</sequence>
<evidence type="ECO:0000313" key="6">
    <source>
        <dbReference type="Proteomes" id="UP001420932"/>
    </source>
</evidence>
<feature type="compositionally biased region" description="Basic and acidic residues" evidence="4">
    <location>
        <begin position="538"/>
        <end position="554"/>
    </location>
</feature>